<evidence type="ECO:0000313" key="2">
    <source>
        <dbReference type="EMBL" id="SJL10753.1"/>
    </source>
</evidence>
<feature type="region of interest" description="Disordered" evidence="1">
    <location>
        <begin position="355"/>
        <end position="387"/>
    </location>
</feature>
<dbReference type="EMBL" id="FUEG01000012">
    <property type="protein sequence ID" value="SJL10753.1"/>
    <property type="molecule type" value="Genomic_DNA"/>
</dbReference>
<dbReference type="Proteomes" id="UP000219338">
    <property type="component" value="Unassembled WGS sequence"/>
</dbReference>
<proteinExistence type="predicted"/>
<sequence length="496" mass="54751">MSYVNVNGVILDSVRLSRHSKSILSTRLLRMWNLPVVSHQNFFIAAYKCGVNCGGTSIDFLISEDLSEDICLGSDWYTFLRHCRFLHETYGSDSILCGDIFTDRVDALASSSFVSPHITTSCPVPGIGVASLPTQNFDNALPEEVTTSFIDDTADECYATMFASSLRIAYTERPHLGYLQDLLFGLSDDVPHLHILMAPPGKNRPFYATCYTGANGTKISCQWPNDEDPSKCRECHLQAKRCVPGGGNITKTSRKQRQASESPLPRTTRRKLVLDDDDDKEEEDEDEENEEEEVPLPPKKNPLPKPAKPTKPSTSMNTPTKPSTSNNTVRPRPSLNVMKPSVIIPKTDMNLWSTATTSSTSSAKPFAQKPSTSFPNPFASKGPVATKPPAVPSLQLLMDKSVKVAENMPEGSPFDGEPDADEVKRIVAKLADLDRDGYKVELAKTIIRLDLVLKRNELIIEGLKTFASKETAILGALKKKEEDSHRAIMDMLNTLS</sequence>
<protein>
    <submittedName>
        <fullName evidence="2">Uncharacterized protein</fullName>
    </submittedName>
</protein>
<dbReference type="AlphaFoldDB" id="A0A284RPT5"/>
<name>A0A284RPT5_ARMOS</name>
<keyword evidence="3" id="KW-1185">Reference proteome</keyword>
<feature type="region of interest" description="Disordered" evidence="1">
    <location>
        <begin position="243"/>
        <end position="338"/>
    </location>
</feature>
<evidence type="ECO:0000256" key="1">
    <source>
        <dbReference type="SAM" id="MobiDB-lite"/>
    </source>
</evidence>
<evidence type="ECO:0000313" key="3">
    <source>
        <dbReference type="Proteomes" id="UP000219338"/>
    </source>
</evidence>
<accession>A0A284RPT5</accession>
<dbReference type="OrthoDB" id="10481077at2759"/>
<gene>
    <name evidence="2" type="ORF">ARMOST_14147</name>
</gene>
<reference evidence="3" key="1">
    <citation type="journal article" date="2017" name="Nat. Ecol. Evol.">
        <title>Genome expansion and lineage-specific genetic innovations in the forest pathogenic fungi Armillaria.</title>
        <authorList>
            <person name="Sipos G."/>
            <person name="Prasanna A.N."/>
            <person name="Walter M.C."/>
            <person name="O'Connor E."/>
            <person name="Balint B."/>
            <person name="Krizsan K."/>
            <person name="Kiss B."/>
            <person name="Hess J."/>
            <person name="Varga T."/>
            <person name="Slot J."/>
            <person name="Riley R."/>
            <person name="Boka B."/>
            <person name="Rigling D."/>
            <person name="Barry K."/>
            <person name="Lee J."/>
            <person name="Mihaltcheva S."/>
            <person name="LaButti K."/>
            <person name="Lipzen A."/>
            <person name="Waldron R."/>
            <person name="Moloney N.M."/>
            <person name="Sperisen C."/>
            <person name="Kredics L."/>
            <person name="Vagvoelgyi C."/>
            <person name="Patrignani A."/>
            <person name="Fitzpatrick D."/>
            <person name="Nagy I."/>
            <person name="Doyle S."/>
            <person name="Anderson J.B."/>
            <person name="Grigoriev I.V."/>
            <person name="Gueldener U."/>
            <person name="Muensterkoetter M."/>
            <person name="Nagy L.G."/>
        </authorList>
    </citation>
    <scope>NUCLEOTIDE SEQUENCE [LARGE SCALE GENOMIC DNA]</scope>
    <source>
        <strain evidence="3">C18/9</strain>
    </source>
</reference>
<feature type="compositionally biased region" description="Acidic residues" evidence="1">
    <location>
        <begin position="275"/>
        <end position="294"/>
    </location>
</feature>
<feature type="compositionally biased region" description="Low complexity" evidence="1">
    <location>
        <begin position="310"/>
        <end position="328"/>
    </location>
</feature>
<organism evidence="2 3">
    <name type="scientific">Armillaria ostoyae</name>
    <name type="common">Armillaria root rot fungus</name>
    <dbReference type="NCBI Taxonomy" id="47428"/>
    <lineage>
        <taxon>Eukaryota</taxon>
        <taxon>Fungi</taxon>
        <taxon>Dikarya</taxon>
        <taxon>Basidiomycota</taxon>
        <taxon>Agaricomycotina</taxon>
        <taxon>Agaricomycetes</taxon>
        <taxon>Agaricomycetidae</taxon>
        <taxon>Agaricales</taxon>
        <taxon>Marasmiineae</taxon>
        <taxon>Physalacriaceae</taxon>
        <taxon>Armillaria</taxon>
    </lineage>
</organism>
<feature type="compositionally biased region" description="Pro residues" evidence="1">
    <location>
        <begin position="295"/>
        <end position="309"/>
    </location>
</feature>